<proteinExistence type="predicted"/>
<sequence>MTSTTSTYDMALFIKIELERQFRLTWIKAPRKGTSRNTFGDHRVRAR</sequence>
<dbReference type="AlphaFoldDB" id="A0A0F9AT00"/>
<accession>A0A0F9AT00</accession>
<dbReference type="EMBL" id="LAZR01044405">
    <property type="protein sequence ID" value="KKL04732.1"/>
    <property type="molecule type" value="Genomic_DNA"/>
</dbReference>
<gene>
    <name evidence="1" type="ORF">LCGC14_2613120</name>
</gene>
<comment type="caution">
    <text evidence="1">The sequence shown here is derived from an EMBL/GenBank/DDBJ whole genome shotgun (WGS) entry which is preliminary data.</text>
</comment>
<reference evidence="1" key="1">
    <citation type="journal article" date="2015" name="Nature">
        <title>Complex archaea that bridge the gap between prokaryotes and eukaryotes.</title>
        <authorList>
            <person name="Spang A."/>
            <person name="Saw J.H."/>
            <person name="Jorgensen S.L."/>
            <person name="Zaremba-Niedzwiedzka K."/>
            <person name="Martijn J."/>
            <person name="Lind A.E."/>
            <person name="van Eijk R."/>
            <person name="Schleper C."/>
            <person name="Guy L."/>
            <person name="Ettema T.J."/>
        </authorList>
    </citation>
    <scope>NUCLEOTIDE SEQUENCE</scope>
</reference>
<name>A0A0F9AT00_9ZZZZ</name>
<protein>
    <submittedName>
        <fullName evidence="1">Uncharacterized protein</fullName>
    </submittedName>
</protein>
<evidence type="ECO:0000313" key="1">
    <source>
        <dbReference type="EMBL" id="KKL04732.1"/>
    </source>
</evidence>
<organism evidence="1">
    <name type="scientific">marine sediment metagenome</name>
    <dbReference type="NCBI Taxonomy" id="412755"/>
    <lineage>
        <taxon>unclassified sequences</taxon>
        <taxon>metagenomes</taxon>
        <taxon>ecological metagenomes</taxon>
    </lineage>
</organism>